<dbReference type="AlphaFoldDB" id="A0A4T0X7R7"/>
<reference evidence="1 2" key="1">
    <citation type="journal article" date="2019" name="Front. Genet.">
        <title>Whole-Genome Sequencing of the Opportunistic Yeast Pathogen Candida inconspicua Uncovers Its Hybrid Origin.</title>
        <authorList>
            <person name="Mixao V."/>
            <person name="Hansen A.P."/>
            <person name="Saus E."/>
            <person name="Boekhout T."/>
            <person name="Lass-Florl C."/>
            <person name="Gabaldon T."/>
        </authorList>
    </citation>
    <scope>NUCLEOTIDE SEQUENCE [LARGE SCALE GENOMIC DNA]</scope>
    <source>
        <strain evidence="1 2">CBS 180</strain>
    </source>
</reference>
<sequence length="173" mass="19233">MSGLLLRRVEALEATLSNCPGDAASLVSVLNGFRNALEESTSVQSLHESLSTCNVYVEGCTNGEGDGGCRDGGGYEGDEGNELNFEERKTIVLAHYSQLNSLVMTAESVLTDYNDVLERFRSAVTITPQLNLQLVLQEYKRIELKFIANVKRMLVLLEKYAILRYEKSKFISQ</sequence>
<evidence type="ECO:0000313" key="2">
    <source>
        <dbReference type="Proteomes" id="UP000307173"/>
    </source>
</evidence>
<evidence type="ECO:0000313" key="1">
    <source>
        <dbReference type="EMBL" id="TID31127.1"/>
    </source>
</evidence>
<gene>
    <name evidence="1" type="ORF">CANINC_000279</name>
</gene>
<name>A0A4T0X7R7_9ASCO</name>
<proteinExistence type="predicted"/>
<dbReference type="Proteomes" id="UP000307173">
    <property type="component" value="Unassembled WGS sequence"/>
</dbReference>
<accession>A0A4T0X7R7</accession>
<dbReference type="EMBL" id="SELW01000047">
    <property type="protein sequence ID" value="TID31127.1"/>
    <property type="molecule type" value="Genomic_DNA"/>
</dbReference>
<keyword evidence="2" id="KW-1185">Reference proteome</keyword>
<comment type="caution">
    <text evidence="1">The sequence shown here is derived from an EMBL/GenBank/DDBJ whole genome shotgun (WGS) entry which is preliminary data.</text>
</comment>
<organism evidence="1 2">
    <name type="scientific">Pichia inconspicua</name>
    <dbReference type="NCBI Taxonomy" id="52247"/>
    <lineage>
        <taxon>Eukaryota</taxon>
        <taxon>Fungi</taxon>
        <taxon>Dikarya</taxon>
        <taxon>Ascomycota</taxon>
        <taxon>Saccharomycotina</taxon>
        <taxon>Pichiomycetes</taxon>
        <taxon>Pichiales</taxon>
        <taxon>Pichiaceae</taxon>
        <taxon>Pichia</taxon>
    </lineage>
</organism>
<protein>
    <submittedName>
        <fullName evidence="1">Uncharacterized protein</fullName>
    </submittedName>
</protein>